<comment type="caution">
    <text evidence="1">The sequence shown here is derived from an EMBL/GenBank/DDBJ whole genome shotgun (WGS) entry which is preliminary data.</text>
</comment>
<dbReference type="AlphaFoldDB" id="A0A401W9Z4"/>
<name>A0A401W9Z4_STREY</name>
<dbReference type="EMBL" id="BHZD01000001">
    <property type="protein sequence ID" value="GCD46109.1"/>
    <property type="molecule type" value="Genomic_DNA"/>
</dbReference>
<organism evidence="1 2">
    <name type="scientific">Streptomyces paromomycinus</name>
    <name type="common">Streptomyces rimosus subsp. paromomycinus</name>
    <dbReference type="NCBI Taxonomy" id="92743"/>
    <lineage>
        <taxon>Bacteria</taxon>
        <taxon>Bacillati</taxon>
        <taxon>Actinomycetota</taxon>
        <taxon>Actinomycetes</taxon>
        <taxon>Kitasatosporales</taxon>
        <taxon>Streptomycetaceae</taxon>
        <taxon>Streptomyces</taxon>
    </lineage>
</organism>
<evidence type="ECO:0000313" key="2">
    <source>
        <dbReference type="Proteomes" id="UP000286746"/>
    </source>
</evidence>
<evidence type="ECO:0000313" key="1">
    <source>
        <dbReference type="EMBL" id="GCD46109.1"/>
    </source>
</evidence>
<reference evidence="1 2" key="1">
    <citation type="submission" date="2018-11" db="EMBL/GenBank/DDBJ databases">
        <title>Whole genome sequence of Streptomyces paromomycinus NBRC 15454(T).</title>
        <authorList>
            <person name="Komaki H."/>
            <person name="Tamura T."/>
        </authorList>
    </citation>
    <scope>NUCLEOTIDE SEQUENCE [LARGE SCALE GENOMIC DNA]</scope>
    <source>
        <strain evidence="1 2">NBRC 15454</strain>
    </source>
</reference>
<keyword evidence="2" id="KW-1185">Reference proteome</keyword>
<gene>
    <name evidence="1" type="ORF">GKJPGBOP_05856</name>
</gene>
<dbReference type="Proteomes" id="UP000286746">
    <property type="component" value="Unassembled WGS sequence"/>
</dbReference>
<sequence length="384" mass="39918">MAEVNPPTWMQAGSYPARNDRLGAISSMLCYPGFAADESAPLRIRQGVKPSYQNYQLKVRPAATPNMTVIVSAGYCWVDNHDVGGFGAYTCVNDADKILTIAPAGGAGQYRRDAIVASVYDAETSGSVSEWRLEVIQGVYAASAGAAVLPTLPSSAVLLGSVLVSPGQTSVTAANISDHRNYTVAAGGILPVPASIMPNRLHPGQVVYLSDADLFAYGRSDGSYAPLILGVGAGGFARKTSDTSRANTEAMTPDPHLSVPVAVYSTYTVDAYLVYTAGTTGDINIALNGPSGVEGSWSAVGFGRGVPPASGVEGYTVRLNPNTIASTQPRSYGGDGGEETLHLRGIVRTAGTSGTCSVVWSQAASNSTATVMRAESWLRVQRVA</sequence>
<proteinExistence type="predicted"/>
<dbReference type="RefSeq" id="WP_125056549.1">
    <property type="nucleotide sequence ID" value="NZ_BHZD01000001.1"/>
</dbReference>
<accession>A0A401W9Z4</accession>
<protein>
    <submittedName>
        <fullName evidence="1">Uncharacterized protein</fullName>
    </submittedName>
</protein>